<dbReference type="OrthoDB" id="9806350at2"/>
<dbReference type="EMBL" id="QXDF01000002">
    <property type="protein sequence ID" value="RIA47770.1"/>
    <property type="molecule type" value="Genomic_DNA"/>
</dbReference>
<keyword evidence="3" id="KW-1185">Reference proteome</keyword>
<dbReference type="InterPro" id="IPR035959">
    <property type="entry name" value="RutC-like_sf"/>
</dbReference>
<feature type="domain" description="Endoribonuclease L-PSP/chorismate mutase-like" evidence="1">
    <location>
        <begin position="9"/>
        <end position="143"/>
    </location>
</feature>
<dbReference type="SUPFAM" id="SSF55298">
    <property type="entry name" value="YjgF-like"/>
    <property type="match status" value="1"/>
</dbReference>
<dbReference type="PANTHER" id="PTHR43760:SF1">
    <property type="entry name" value="ENDORIBONUCLEASE L-PSP_CHORISMATE MUTASE-LIKE DOMAIN-CONTAINING PROTEIN"/>
    <property type="match status" value="1"/>
</dbReference>
<accession>A0A397PE46</accession>
<evidence type="ECO:0000313" key="3">
    <source>
        <dbReference type="Proteomes" id="UP000266273"/>
    </source>
</evidence>
<dbReference type="Gene3D" id="3.30.1330.40">
    <property type="entry name" value="RutC-like"/>
    <property type="match status" value="1"/>
</dbReference>
<name>A0A397PE46_9HYPH</name>
<dbReference type="PANTHER" id="PTHR43760">
    <property type="entry name" value="ENDORIBONUCLEASE-RELATED"/>
    <property type="match status" value="1"/>
</dbReference>
<proteinExistence type="predicted"/>
<dbReference type="RefSeq" id="WP_119062128.1">
    <property type="nucleotide sequence ID" value="NZ_QXDF01000002.1"/>
</dbReference>
<dbReference type="InterPro" id="IPR013813">
    <property type="entry name" value="Endoribo_LPSP/chorism_mut-like"/>
</dbReference>
<protein>
    <submittedName>
        <fullName evidence="2">Enamine deaminase RidA (YjgF/YER057c/UK114 family)</fullName>
    </submittedName>
</protein>
<reference evidence="2 3" key="1">
    <citation type="submission" date="2018-08" db="EMBL/GenBank/DDBJ databases">
        <title>Genomic Encyclopedia of Archaeal and Bacterial Type Strains, Phase II (KMG-II): from individual species to whole genera.</title>
        <authorList>
            <person name="Goeker M."/>
        </authorList>
    </citation>
    <scope>NUCLEOTIDE SEQUENCE [LARGE SCALE GENOMIC DNA]</scope>
    <source>
        <strain evidence="2 3">DSM 5002</strain>
    </source>
</reference>
<evidence type="ECO:0000259" key="1">
    <source>
        <dbReference type="Pfam" id="PF14588"/>
    </source>
</evidence>
<sequence length="156" mass="15853">MPGIVDEKLRELGITLPPAPAPAANYAPYAMASGLLFVAGQLPKDESGLAYAGKLGETVSLEDGQSAARLCALNILSQAKAALGDLDRITLCLRLNGFVNSTPDFTDQPSVINGASDLMGQVLGTSGVHSRIAVGCASLPMGAAVEVDAVFAVSPA</sequence>
<dbReference type="Pfam" id="PF14588">
    <property type="entry name" value="YjgF_endoribonc"/>
    <property type="match status" value="1"/>
</dbReference>
<gene>
    <name evidence="2" type="ORF">BXY53_2337</name>
</gene>
<dbReference type="AlphaFoldDB" id="A0A397PE46"/>
<organism evidence="2 3">
    <name type="scientific">Dichotomicrobium thermohalophilum</name>
    <dbReference type="NCBI Taxonomy" id="933063"/>
    <lineage>
        <taxon>Bacteria</taxon>
        <taxon>Pseudomonadati</taxon>
        <taxon>Pseudomonadota</taxon>
        <taxon>Alphaproteobacteria</taxon>
        <taxon>Hyphomicrobiales</taxon>
        <taxon>Hyphomicrobiaceae</taxon>
        <taxon>Dichotomicrobium</taxon>
    </lineage>
</organism>
<comment type="caution">
    <text evidence="2">The sequence shown here is derived from an EMBL/GenBank/DDBJ whole genome shotgun (WGS) entry which is preliminary data.</text>
</comment>
<evidence type="ECO:0000313" key="2">
    <source>
        <dbReference type="EMBL" id="RIA47770.1"/>
    </source>
</evidence>
<dbReference type="CDD" id="cd02199">
    <property type="entry name" value="YjgF_YER057c_UK114_like_1"/>
    <property type="match status" value="1"/>
</dbReference>
<dbReference type="Proteomes" id="UP000266273">
    <property type="component" value="Unassembled WGS sequence"/>
</dbReference>